<sequence>MEREVEIVNQAGLHARPAAKFVKLAESFTSSIRIEKGDLTVNGKSIMGVLMLAAECGSHINMCAEGSDAEDALAALADLVGQGFEEREG</sequence>
<dbReference type="InterPro" id="IPR050399">
    <property type="entry name" value="HPr"/>
</dbReference>
<reference evidence="5" key="1">
    <citation type="submission" date="2018-05" db="EMBL/GenBank/DDBJ databases">
        <authorList>
            <person name="Lanie J.A."/>
            <person name="Ng W.-L."/>
            <person name="Kazmierczak K.M."/>
            <person name="Andrzejewski T.M."/>
            <person name="Davidsen T.M."/>
            <person name="Wayne K.J."/>
            <person name="Tettelin H."/>
            <person name="Glass J.I."/>
            <person name="Rusch D."/>
            <person name="Podicherti R."/>
            <person name="Tsui H.-C.T."/>
            <person name="Winkler M.E."/>
        </authorList>
    </citation>
    <scope>NUCLEOTIDE SEQUENCE</scope>
</reference>
<dbReference type="PRINTS" id="PR00107">
    <property type="entry name" value="PHOSPHOCPHPR"/>
</dbReference>
<dbReference type="PANTHER" id="PTHR33705">
    <property type="entry name" value="PHOSPHOCARRIER PROTEIN HPR"/>
    <property type="match status" value="1"/>
</dbReference>
<keyword evidence="3" id="KW-0598">Phosphotransferase system</keyword>
<dbReference type="PROSITE" id="PS51350">
    <property type="entry name" value="PTS_HPR_DOM"/>
    <property type="match status" value="1"/>
</dbReference>
<dbReference type="CDD" id="cd00367">
    <property type="entry name" value="PTS-HPr_like"/>
    <property type="match status" value="1"/>
</dbReference>
<evidence type="ECO:0000256" key="1">
    <source>
        <dbReference type="ARBA" id="ARBA00004496"/>
    </source>
</evidence>
<organism evidence="5">
    <name type="scientific">marine metagenome</name>
    <dbReference type="NCBI Taxonomy" id="408172"/>
    <lineage>
        <taxon>unclassified sequences</taxon>
        <taxon>metagenomes</taxon>
        <taxon>ecological metagenomes</taxon>
    </lineage>
</organism>
<dbReference type="PROSITE" id="PS00369">
    <property type="entry name" value="PTS_HPR_HIS"/>
    <property type="match status" value="1"/>
</dbReference>
<feature type="domain" description="HPr" evidence="4">
    <location>
        <begin position="1"/>
        <end position="87"/>
    </location>
</feature>
<dbReference type="InterPro" id="IPR001020">
    <property type="entry name" value="PTS_HPr_His_P_site"/>
</dbReference>
<comment type="subcellular location">
    <subcellularLocation>
        <location evidence="1">Cytoplasm</location>
    </subcellularLocation>
</comment>
<protein>
    <recommendedName>
        <fullName evidence="4">HPr domain-containing protein</fullName>
    </recommendedName>
</protein>
<dbReference type="Pfam" id="PF00381">
    <property type="entry name" value="PTS-HPr"/>
    <property type="match status" value="1"/>
</dbReference>
<evidence type="ECO:0000313" key="5">
    <source>
        <dbReference type="EMBL" id="SVC40227.1"/>
    </source>
</evidence>
<accession>A0A382LXZ2</accession>
<evidence type="ECO:0000256" key="2">
    <source>
        <dbReference type="ARBA" id="ARBA00022490"/>
    </source>
</evidence>
<dbReference type="PANTHER" id="PTHR33705:SF2">
    <property type="entry name" value="PHOSPHOCARRIER PROTEIN NPR"/>
    <property type="match status" value="1"/>
</dbReference>
<evidence type="ECO:0000256" key="3">
    <source>
        <dbReference type="ARBA" id="ARBA00022683"/>
    </source>
</evidence>
<evidence type="ECO:0000259" key="4">
    <source>
        <dbReference type="PROSITE" id="PS51350"/>
    </source>
</evidence>
<dbReference type="NCBIfam" id="TIGR01003">
    <property type="entry name" value="PTS_HPr_family"/>
    <property type="match status" value="1"/>
</dbReference>
<name>A0A382LXZ2_9ZZZZ</name>
<dbReference type="SUPFAM" id="SSF55594">
    <property type="entry name" value="HPr-like"/>
    <property type="match status" value="1"/>
</dbReference>
<gene>
    <name evidence="5" type="ORF">METZ01_LOCUS293081</name>
</gene>
<dbReference type="GO" id="GO:0009401">
    <property type="term" value="P:phosphoenolpyruvate-dependent sugar phosphotransferase system"/>
    <property type="evidence" value="ECO:0007669"/>
    <property type="project" value="UniProtKB-KW"/>
</dbReference>
<dbReference type="GO" id="GO:0005737">
    <property type="term" value="C:cytoplasm"/>
    <property type="evidence" value="ECO:0007669"/>
    <property type="project" value="UniProtKB-SubCell"/>
</dbReference>
<dbReference type="AlphaFoldDB" id="A0A382LXZ2"/>
<dbReference type="InterPro" id="IPR000032">
    <property type="entry name" value="HPr-like"/>
</dbReference>
<proteinExistence type="predicted"/>
<dbReference type="Gene3D" id="3.30.1340.10">
    <property type="entry name" value="HPr-like"/>
    <property type="match status" value="1"/>
</dbReference>
<dbReference type="InterPro" id="IPR035895">
    <property type="entry name" value="HPr-like_sf"/>
</dbReference>
<keyword evidence="2" id="KW-0963">Cytoplasm</keyword>
<dbReference type="EMBL" id="UINC01089272">
    <property type="protein sequence ID" value="SVC40227.1"/>
    <property type="molecule type" value="Genomic_DNA"/>
</dbReference>